<comment type="caution">
    <text evidence="3">The sequence shown here is derived from an EMBL/GenBank/DDBJ whole genome shotgun (WGS) entry which is preliminary data.</text>
</comment>
<dbReference type="EMBL" id="VFPH01000002">
    <property type="protein sequence ID" value="TQM38723.1"/>
    <property type="molecule type" value="Genomic_DNA"/>
</dbReference>
<dbReference type="RefSeq" id="WP_142105354.1">
    <property type="nucleotide sequence ID" value="NZ_VFPH01000002.1"/>
</dbReference>
<feature type="coiled-coil region" evidence="1">
    <location>
        <begin position="152"/>
        <end position="256"/>
    </location>
</feature>
<evidence type="ECO:0000313" key="3">
    <source>
        <dbReference type="EMBL" id="TQM38723.1"/>
    </source>
</evidence>
<evidence type="ECO:0008006" key="5">
    <source>
        <dbReference type="Google" id="ProtNLM"/>
    </source>
</evidence>
<dbReference type="AlphaFoldDB" id="A0A543FY00"/>
<feature type="compositionally biased region" description="Low complexity" evidence="2">
    <location>
        <begin position="280"/>
        <end position="298"/>
    </location>
</feature>
<gene>
    <name evidence="3" type="ORF">FB388_5967</name>
</gene>
<evidence type="ECO:0000256" key="2">
    <source>
        <dbReference type="SAM" id="MobiDB-lite"/>
    </source>
</evidence>
<feature type="region of interest" description="Disordered" evidence="2">
    <location>
        <begin position="397"/>
        <end position="457"/>
    </location>
</feature>
<dbReference type="OrthoDB" id="3576986at2"/>
<evidence type="ECO:0000256" key="1">
    <source>
        <dbReference type="SAM" id="Coils"/>
    </source>
</evidence>
<proteinExistence type="predicted"/>
<sequence length="457" mass="48551">MAPAEQPPIATPAFAVVRRGYDPDQVAYHLSRVDAEMTILAADRAAAAEQASQLGQQLAACRKELGSAHAEIERLRTELRALAGPPDTIDSMNERLQVMLRLAKEEFTTLRADASAHAAAHAAEIIAAVGAEAGDLGGFGFDEAELRGPRDEEELERMRREAAAERTRLDEEAAARRAAAEEEFRQILALRCREAMAQLAKLQTEAMRSARRVIEDADEQARAALVDAKEAVRQTVEDAQREVDDLQRLRLHLAAQLDTSRQLLDRAIPEGRAAGGGDAGSANGSGQRSTPAAQHTPAQQPPSQQPAPEQAASQQAAPQQAAQPVDGDSPGSAPAQAESPAAPAMAGAEPGGRHEAEQPLPPPVLPALAVPPGWPVQPGSIPVAQLASPELVRHVDAGSALEQPRSGLAELGLITDTPRAQPMRIPPRDLESSDVPGPSRIPAEEQDQQVAPPRRYP</sequence>
<accession>A0A543FY00</accession>
<dbReference type="Proteomes" id="UP000319818">
    <property type="component" value="Unassembled WGS sequence"/>
</dbReference>
<reference evidence="3 4" key="1">
    <citation type="submission" date="2019-06" db="EMBL/GenBank/DDBJ databases">
        <title>Sequencing the genomes of 1000 actinobacteria strains.</title>
        <authorList>
            <person name="Klenk H.-P."/>
        </authorList>
    </citation>
    <scope>NUCLEOTIDE SEQUENCE [LARGE SCALE GENOMIC DNA]</scope>
    <source>
        <strain evidence="3 4">DSM 45511</strain>
    </source>
</reference>
<feature type="region of interest" description="Disordered" evidence="2">
    <location>
        <begin position="270"/>
        <end position="381"/>
    </location>
</feature>
<evidence type="ECO:0000313" key="4">
    <source>
        <dbReference type="Proteomes" id="UP000319818"/>
    </source>
</evidence>
<keyword evidence="1" id="KW-0175">Coiled coil</keyword>
<keyword evidence="4" id="KW-1185">Reference proteome</keyword>
<name>A0A543FY00_9PSEU</name>
<organism evidence="3 4">
    <name type="scientific">Pseudonocardia cypriaca</name>
    <dbReference type="NCBI Taxonomy" id="882449"/>
    <lineage>
        <taxon>Bacteria</taxon>
        <taxon>Bacillati</taxon>
        <taxon>Actinomycetota</taxon>
        <taxon>Actinomycetes</taxon>
        <taxon>Pseudonocardiales</taxon>
        <taxon>Pseudonocardiaceae</taxon>
        <taxon>Pseudonocardia</taxon>
    </lineage>
</organism>
<protein>
    <recommendedName>
        <fullName evidence="5">DivIVA protein</fullName>
    </recommendedName>
</protein>
<feature type="compositionally biased region" description="Low complexity" evidence="2">
    <location>
        <begin position="306"/>
        <end position="348"/>
    </location>
</feature>